<dbReference type="InterPro" id="IPR032675">
    <property type="entry name" value="LRR_dom_sf"/>
</dbReference>
<dbReference type="AlphaFoldDB" id="A0A7J7P3J3"/>
<dbReference type="Gene3D" id="3.80.10.10">
    <property type="entry name" value="Ribonuclease Inhibitor"/>
    <property type="match status" value="1"/>
</dbReference>
<evidence type="ECO:0000313" key="4">
    <source>
        <dbReference type="Proteomes" id="UP000541444"/>
    </source>
</evidence>
<dbReference type="Proteomes" id="UP000541444">
    <property type="component" value="Unassembled WGS sequence"/>
</dbReference>
<accession>A0A7J7P3J3</accession>
<gene>
    <name evidence="3" type="ORF">GIB67_039952</name>
</gene>
<dbReference type="EMBL" id="JACGCM010000309">
    <property type="protein sequence ID" value="KAF6174001.1"/>
    <property type="molecule type" value="Genomic_DNA"/>
</dbReference>
<proteinExistence type="predicted"/>
<comment type="caution">
    <text evidence="3">The sequence shown here is derived from an EMBL/GenBank/DDBJ whole genome shotgun (WGS) entry which is preliminary data.</text>
</comment>
<dbReference type="InterPro" id="IPR055414">
    <property type="entry name" value="LRR_R13L4/SHOC2-like"/>
</dbReference>
<name>A0A7J7P3J3_9MAGN</name>
<organism evidence="3 4">
    <name type="scientific">Kingdonia uniflora</name>
    <dbReference type="NCBI Taxonomy" id="39325"/>
    <lineage>
        <taxon>Eukaryota</taxon>
        <taxon>Viridiplantae</taxon>
        <taxon>Streptophyta</taxon>
        <taxon>Embryophyta</taxon>
        <taxon>Tracheophyta</taxon>
        <taxon>Spermatophyta</taxon>
        <taxon>Magnoliopsida</taxon>
        <taxon>Ranunculales</taxon>
        <taxon>Circaeasteraceae</taxon>
        <taxon>Kingdonia</taxon>
    </lineage>
</organism>
<evidence type="ECO:0000256" key="1">
    <source>
        <dbReference type="ARBA" id="ARBA00022737"/>
    </source>
</evidence>
<protein>
    <recommendedName>
        <fullName evidence="2">Disease resistance R13L4/SHOC-2-like LRR domain-containing protein</fullName>
    </recommendedName>
</protein>
<dbReference type="OrthoDB" id="1934998at2759"/>
<keyword evidence="1" id="KW-0677">Repeat</keyword>
<feature type="domain" description="Disease resistance R13L4/SHOC-2-like LRR" evidence="2">
    <location>
        <begin position="59"/>
        <end position="213"/>
    </location>
</feature>
<dbReference type="PANTHER" id="PTHR47186">
    <property type="entry name" value="LEUCINE-RICH REPEAT-CONTAINING PROTEIN 57"/>
    <property type="match status" value="1"/>
</dbReference>
<sequence length="214" mass="23941">MYSTPMDFTNSTSLAKESLFLDFNATGNLLGDASLSRGAILLAKAEQKQIPNDAHKMVKLGYIEVEDGKNFKGLRAQENLEYLSLQGISRITKLPASIGKPTNLRILDLRACNNLLRSLPSEIISLKMLTHLNVSEYYLLEYMHKGLELLLELQVLKGFVIGNIRVADSCKLCELAKLDKLRKLSIFARVDAIVEEENLDGLWQFGALRVLTIT</sequence>
<keyword evidence="4" id="KW-1185">Reference proteome</keyword>
<evidence type="ECO:0000259" key="2">
    <source>
        <dbReference type="Pfam" id="PF23598"/>
    </source>
</evidence>
<dbReference type="Pfam" id="PF23598">
    <property type="entry name" value="LRR_14"/>
    <property type="match status" value="1"/>
</dbReference>
<evidence type="ECO:0000313" key="3">
    <source>
        <dbReference type="EMBL" id="KAF6174001.1"/>
    </source>
</evidence>
<reference evidence="3 4" key="1">
    <citation type="journal article" date="2020" name="IScience">
        <title>Genome Sequencing of the Endangered Kingdonia uniflora (Circaeasteraceae, Ranunculales) Reveals Potential Mechanisms of Evolutionary Specialization.</title>
        <authorList>
            <person name="Sun Y."/>
            <person name="Deng T."/>
            <person name="Zhang A."/>
            <person name="Moore M.J."/>
            <person name="Landis J.B."/>
            <person name="Lin N."/>
            <person name="Zhang H."/>
            <person name="Zhang X."/>
            <person name="Huang J."/>
            <person name="Zhang X."/>
            <person name="Sun H."/>
            <person name="Wang H."/>
        </authorList>
    </citation>
    <scope>NUCLEOTIDE SEQUENCE [LARGE SCALE GENOMIC DNA]</scope>
    <source>
        <strain evidence="3">TB1705</strain>
        <tissue evidence="3">Leaf</tissue>
    </source>
</reference>
<dbReference type="PANTHER" id="PTHR47186:SF45">
    <property type="entry name" value="DISEASE RESISTANCE RPP13-LIKE PROTEIN 1"/>
    <property type="match status" value="1"/>
</dbReference>
<dbReference type="SUPFAM" id="SSF52047">
    <property type="entry name" value="RNI-like"/>
    <property type="match status" value="1"/>
</dbReference>